<evidence type="ECO:0000256" key="4">
    <source>
        <dbReference type="ARBA" id="ARBA00032089"/>
    </source>
</evidence>
<proteinExistence type="inferred from homology"/>
<feature type="coiled-coil region" evidence="6">
    <location>
        <begin position="77"/>
        <end position="121"/>
    </location>
</feature>
<keyword evidence="7" id="KW-0812">Transmembrane</keyword>
<evidence type="ECO:0000256" key="5">
    <source>
        <dbReference type="PIRNR" id="PIRNR038471"/>
    </source>
</evidence>
<name>A0ABQ4MXY6_9BACL</name>
<evidence type="ECO:0000313" key="9">
    <source>
        <dbReference type="EMBL" id="GIP60761.1"/>
    </source>
</evidence>
<keyword evidence="7" id="KW-1133">Transmembrane helix</keyword>
<comment type="similarity">
    <text evidence="1 5">Belongs to the MreC family.</text>
</comment>
<keyword evidence="7" id="KW-0472">Membrane</keyword>
<protein>
    <recommendedName>
        <fullName evidence="2 5">Cell shape-determining protein MreC</fullName>
    </recommendedName>
    <alternativeName>
        <fullName evidence="4 5">Cell shape protein MreC</fullName>
    </alternativeName>
</protein>
<keyword evidence="6" id="KW-0175">Coiled coil</keyword>
<keyword evidence="3 5" id="KW-0133">Cell shape</keyword>
<dbReference type="InterPro" id="IPR055342">
    <property type="entry name" value="MreC_beta-barrel_core"/>
</dbReference>
<dbReference type="PANTHER" id="PTHR34138">
    <property type="entry name" value="CELL SHAPE-DETERMINING PROTEIN MREC"/>
    <property type="match status" value="1"/>
</dbReference>
<evidence type="ECO:0000256" key="6">
    <source>
        <dbReference type="SAM" id="Coils"/>
    </source>
</evidence>
<dbReference type="InterPro" id="IPR042177">
    <property type="entry name" value="Cell/Rod_1"/>
</dbReference>
<organism evidence="9 10">
    <name type="scientific">Paenibacillus woosongensis</name>
    <dbReference type="NCBI Taxonomy" id="307580"/>
    <lineage>
        <taxon>Bacteria</taxon>
        <taxon>Bacillati</taxon>
        <taxon>Bacillota</taxon>
        <taxon>Bacilli</taxon>
        <taxon>Bacillales</taxon>
        <taxon>Paenibacillaceae</taxon>
        <taxon>Paenibacillus</taxon>
    </lineage>
</organism>
<dbReference type="Pfam" id="PF04085">
    <property type="entry name" value="MreC"/>
    <property type="match status" value="1"/>
</dbReference>
<feature type="transmembrane region" description="Helical" evidence="7">
    <location>
        <begin position="18"/>
        <end position="37"/>
    </location>
</feature>
<comment type="caution">
    <text evidence="9">The sequence shown here is derived from an EMBL/GenBank/DDBJ whole genome shotgun (WGS) entry which is preliminary data.</text>
</comment>
<evidence type="ECO:0000256" key="3">
    <source>
        <dbReference type="ARBA" id="ARBA00022960"/>
    </source>
</evidence>
<evidence type="ECO:0000256" key="7">
    <source>
        <dbReference type="SAM" id="Phobius"/>
    </source>
</evidence>
<evidence type="ECO:0000313" key="10">
    <source>
        <dbReference type="Proteomes" id="UP000681290"/>
    </source>
</evidence>
<evidence type="ECO:0000259" key="8">
    <source>
        <dbReference type="Pfam" id="PF04085"/>
    </source>
</evidence>
<dbReference type="InterPro" id="IPR042175">
    <property type="entry name" value="Cell/Rod_MreC_2"/>
</dbReference>
<feature type="domain" description="Rod shape-determining protein MreC beta-barrel core" evidence="8">
    <location>
        <begin position="134"/>
        <end position="289"/>
    </location>
</feature>
<dbReference type="Gene3D" id="2.40.10.340">
    <property type="entry name" value="Rod shape-determining protein MreC, domain 1"/>
    <property type="match status" value="1"/>
</dbReference>
<keyword evidence="10" id="KW-1185">Reference proteome</keyword>
<evidence type="ECO:0000256" key="1">
    <source>
        <dbReference type="ARBA" id="ARBA00009369"/>
    </source>
</evidence>
<dbReference type="Gene3D" id="2.40.10.350">
    <property type="entry name" value="Rod shape-determining protein MreC, domain 2"/>
    <property type="match status" value="1"/>
</dbReference>
<reference evidence="9 10" key="1">
    <citation type="submission" date="2021-03" db="EMBL/GenBank/DDBJ databases">
        <title>Antimicrobial resistance genes in bacteria isolated from Japanese honey, and their potential for conferring macrolide and lincosamide resistance in the American foulbrood pathogen Paenibacillus larvae.</title>
        <authorList>
            <person name="Okamoto M."/>
            <person name="Kumagai M."/>
            <person name="Kanamori H."/>
            <person name="Takamatsu D."/>
        </authorList>
    </citation>
    <scope>NUCLEOTIDE SEQUENCE [LARGE SCALE GENOMIC DNA]</scope>
    <source>
        <strain evidence="9 10">J15TS10</strain>
    </source>
</reference>
<evidence type="ECO:0000256" key="2">
    <source>
        <dbReference type="ARBA" id="ARBA00013855"/>
    </source>
</evidence>
<dbReference type="PIRSF" id="PIRSF038471">
    <property type="entry name" value="MreC"/>
    <property type="match status" value="1"/>
</dbReference>
<dbReference type="PANTHER" id="PTHR34138:SF1">
    <property type="entry name" value="CELL SHAPE-DETERMINING PROTEIN MREC"/>
    <property type="match status" value="1"/>
</dbReference>
<accession>A0ABQ4MXY6</accession>
<comment type="function">
    <text evidence="5">Involved in formation and maintenance of cell shape.</text>
</comment>
<dbReference type="Proteomes" id="UP000681290">
    <property type="component" value="Unassembled WGS sequence"/>
</dbReference>
<gene>
    <name evidence="9" type="primary">mreC</name>
    <name evidence="9" type="ORF">J15TS10_45750</name>
</gene>
<dbReference type="InterPro" id="IPR007221">
    <property type="entry name" value="MreC"/>
</dbReference>
<dbReference type="EMBL" id="BOSM01000011">
    <property type="protein sequence ID" value="GIP60761.1"/>
    <property type="molecule type" value="Genomic_DNA"/>
</dbReference>
<dbReference type="NCBIfam" id="TIGR00219">
    <property type="entry name" value="mreC"/>
    <property type="match status" value="1"/>
</dbReference>
<sequence length="296" mass="32795">MQGWRVLKLFKLLGNKRLFILLMGLILFIAIMGFTLGPRANLSWPEKFVKDTVGFVQSIFYKPTSYIAGLIEDVSNLRALQEENESLKIALSHYTRDKAIYNRIEQENIRLQELLNFTEAQKNQYNYTYRIAQVVSVNNDPINRTIKVNLGSNDGVKVGYAVISAEGLVGTVSRVSNFTSTIKLLTTMDAKDPNSNGISATAQGKENEVFGVVESYDPDKGMFLMNKIDDTSSLAVGDTIVSSGVGGAFPRGMVIGTVKDIQVGEYGLTYTAFIEPAASFTDWKELIVVYTPEVLE</sequence>